<dbReference type="PATRIC" id="fig|1280950.3.peg.2825"/>
<proteinExistence type="predicted"/>
<dbReference type="AlphaFoldDB" id="A0A059FHH2"/>
<keyword evidence="1" id="KW-0472">Membrane</keyword>
<sequence>MQGFAPVQEANSSRPDTGGTMRAILIRGLIVAVTVGSILTLINQFERVIAFEPLNWWKMGLSFVVPFCVSVFSALAVKP</sequence>
<protein>
    <submittedName>
        <fullName evidence="2">Uncharacterized protein</fullName>
    </submittedName>
</protein>
<organism evidence="2 3">
    <name type="scientific">Hyphomonas johnsonii MHS-2</name>
    <dbReference type="NCBI Taxonomy" id="1280950"/>
    <lineage>
        <taxon>Bacteria</taxon>
        <taxon>Pseudomonadati</taxon>
        <taxon>Pseudomonadota</taxon>
        <taxon>Alphaproteobacteria</taxon>
        <taxon>Hyphomonadales</taxon>
        <taxon>Hyphomonadaceae</taxon>
        <taxon>Hyphomonas</taxon>
    </lineage>
</organism>
<gene>
    <name evidence="2" type="ORF">HJO_14056</name>
</gene>
<name>A0A059FHH2_9PROT</name>
<dbReference type="EMBL" id="ARYK01000007">
    <property type="protein sequence ID" value="KCZ90079.1"/>
    <property type="molecule type" value="Genomic_DNA"/>
</dbReference>
<evidence type="ECO:0000313" key="3">
    <source>
        <dbReference type="Proteomes" id="UP000025171"/>
    </source>
</evidence>
<keyword evidence="3" id="KW-1185">Reference proteome</keyword>
<feature type="transmembrane region" description="Helical" evidence="1">
    <location>
        <begin position="24"/>
        <end position="44"/>
    </location>
</feature>
<keyword evidence="1" id="KW-1133">Transmembrane helix</keyword>
<reference evidence="2 3" key="1">
    <citation type="journal article" date="2014" name="Antonie Van Leeuwenhoek">
        <title>Hyphomonas beringensis sp. nov. and Hyphomonas chukchiensis sp. nov., isolated from surface seawater of the Bering Sea and Chukchi Sea.</title>
        <authorList>
            <person name="Li C."/>
            <person name="Lai Q."/>
            <person name="Li G."/>
            <person name="Dong C."/>
            <person name="Wang J."/>
            <person name="Liao Y."/>
            <person name="Shao Z."/>
        </authorList>
    </citation>
    <scope>NUCLEOTIDE SEQUENCE [LARGE SCALE GENOMIC DNA]</scope>
    <source>
        <strain evidence="2 3">MHS-2</strain>
    </source>
</reference>
<comment type="caution">
    <text evidence="2">The sequence shown here is derived from an EMBL/GenBank/DDBJ whole genome shotgun (WGS) entry which is preliminary data.</text>
</comment>
<accession>A0A059FHH2</accession>
<feature type="transmembrane region" description="Helical" evidence="1">
    <location>
        <begin position="56"/>
        <end position="77"/>
    </location>
</feature>
<evidence type="ECO:0000256" key="1">
    <source>
        <dbReference type="SAM" id="Phobius"/>
    </source>
</evidence>
<dbReference type="Proteomes" id="UP000025171">
    <property type="component" value="Unassembled WGS sequence"/>
</dbReference>
<evidence type="ECO:0000313" key="2">
    <source>
        <dbReference type="EMBL" id="KCZ90079.1"/>
    </source>
</evidence>
<keyword evidence="1" id="KW-0812">Transmembrane</keyword>